<evidence type="ECO:0000313" key="10">
    <source>
        <dbReference type="Proteomes" id="UP000034947"/>
    </source>
</evidence>
<keyword evidence="7" id="KW-0472">Membrane</keyword>
<feature type="compositionally biased region" description="Polar residues" evidence="6">
    <location>
        <begin position="154"/>
        <end position="170"/>
    </location>
</feature>
<dbReference type="GO" id="GO:0004376">
    <property type="term" value="F:GPI mannosyltransferase activity"/>
    <property type="evidence" value="ECO:0007669"/>
    <property type="project" value="InterPro"/>
</dbReference>
<dbReference type="VEuPathDB" id="FungiDB:P175DRAFT_0457429"/>
<dbReference type="Pfam" id="PF04082">
    <property type="entry name" value="Fungal_trans"/>
    <property type="match status" value="1"/>
</dbReference>
<evidence type="ECO:0000256" key="1">
    <source>
        <dbReference type="ARBA" id="ARBA00022723"/>
    </source>
</evidence>
<comment type="caution">
    <text evidence="9">The sequence shown here is derived from an EMBL/GenBank/DDBJ whole genome shotgun (WGS) entry which is preliminary data.</text>
</comment>
<dbReference type="GO" id="GO:0005634">
    <property type="term" value="C:nucleus"/>
    <property type="evidence" value="ECO:0007669"/>
    <property type="project" value="TreeGrafter"/>
</dbReference>
<keyword evidence="2" id="KW-0805">Transcription regulation</keyword>
<dbReference type="SUPFAM" id="SSF57701">
    <property type="entry name" value="Zn2/Cys6 DNA-binding domain"/>
    <property type="match status" value="1"/>
</dbReference>
<feature type="transmembrane region" description="Helical" evidence="7">
    <location>
        <begin position="903"/>
        <end position="927"/>
    </location>
</feature>
<feature type="region of interest" description="Disordered" evidence="6">
    <location>
        <begin position="232"/>
        <end position="259"/>
    </location>
</feature>
<evidence type="ECO:0000256" key="3">
    <source>
        <dbReference type="ARBA" id="ARBA00023125"/>
    </source>
</evidence>
<protein>
    <recommendedName>
        <fullName evidence="8">Zn(2)-C6 fungal-type domain-containing protein</fullName>
    </recommendedName>
</protein>
<dbReference type="GO" id="GO:0000981">
    <property type="term" value="F:DNA-binding transcription factor activity, RNA polymerase II-specific"/>
    <property type="evidence" value="ECO:0007669"/>
    <property type="project" value="InterPro"/>
</dbReference>
<keyword evidence="5" id="KW-0539">Nucleus</keyword>
<evidence type="ECO:0000313" key="9">
    <source>
        <dbReference type="EMBL" id="KKK18074.1"/>
    </source>
</evidence>
<dbReference type="CDD" id="cd00067">
    <property type="entry name" value="GAL4"/>
    <property type="match status" value="1"/>
</dbReference>
<feature type="region of interest" description="Disordered" evidence="6">
    <location>
        <begin position="1019"/>
        <end position="1076"/>
    </location>
</feature>
<dbReference type="EMBL" id="JYKN01001997">
    <property type="protein sequence ID" value="KKK18074.1"/>
    <property type="molecule type" value="Genomic_DNA"/>
</dbReference>
<feature type="transmembrane region" description="Helical" evidence="7">
    <location>
        <begin position="986"/>
        <end position="1012"/>
    </location>
</feature>
<dbReference type="PANTHER" id="PTHR47424:SF5">
    <property type="entry name" value="ZN(II)2CYS6 TRANSCRIPTION FACTOR (EUROFUNG)"/>
    <property type="match status" value="1"/>
</dbReference>
<dbReference type="InterPro" id="IPR007219">
    <property type="entry name" value="XnlR_reg_dom"/>
</dbReference>
<dbReference type="InterPro" id="IPR001138">
    <property type="entry name" value="Zn2Cys6_DnaBD"/>
</dbReference>
<feature type="transmembrane region" description="Helical" evidence="7">
    <location>
        <begin position="962"/>
        <end position="980"/>
    </location>
</feature>
<feature type="compositionally biased region" description="Polar residues" evidence="6">
    <location>
        <begin position="128"/>
        <end position="147"/>
    </location>
</feature>
<feature type="transmembrane region" description="Helical" evidence="7">
    <location>
        <begin position="1094"/>
        <end position="1112"/>
    </location>
</feature>
<accession>A0A0F8UED7</accession>
<dbReference type="CDD" id="cd12148">
    <property type="entry name" value="fungal_TF_MHR"/>
    <property type="match status" value="1"/>
</dbReference>
<dbReference type="GO" id="GO:0000978">
    <property type="term" value="F:RNA polymerase II cis-regulatory region sequence-specific DNA binding"/>
    <property type="evidence" value="ECO:0007669"/>
    <property type="project" value="TreeGrafter"/>
</dbReference>
<dbReference type="Proteomes" id="UP000034947">
    <property type="component" value="Unassembled WGS sequence"/>
</dbReference>
<feature type="transmembrane region" description="Helical" evidence="7">
    <location>
        <begin position="1226"/>
        <end position="1243"/>
    </location>
</feature>
<feature type="region of interest" description="Disordered" evidence="6">
    <location>
        <begin position="128"/>
        <end position="177"/>
    </location>
</feature>
<sequence>MFHTFEGFENPTTSTSARGGRERQPSIGRRVTTLRACTSCRHRKIKCDGEKPCEACRWYKKADLCHYSDPRPSRRHIEKLSATLDEYRTVLEKLFPNVTPEALVNLPRERLLELTSKGLDLAQLQLQPRPQSQTTGAHPASPATSGSIEAHVSPISNEDGNLESLQTMPEESSDTRNLSHEITNAISDDVNALSLSTRQPACYLGVSSIHAVLKVIIWLDPGSVSYFASTPPSAPCRASVTDLSSSEGPWGHDQSDSPPQVHLQVPESQLIDAYFTYVQPLTPILDEQTFRETYYSGHRKDDRWYCLLNLVLALGSICASTADDISHKIYYSRCRTYLDLESLGSSHLETVQTLGLLGGWYLHYVAQPNLAYSLMGAALRMAATMGLHKEFANQSDISNRQKMASLDLKRRVWWTLFLMDTWGGVTLGRPTMGRFGPTITVKLPHHRETGNVLDILPLLENVRFCKISNQIQDALALSPLTKYSEIIHFDNQLVEWYNSLPYILKDHEPCPESIATTRTIMRWRYHVQRILLYRPTLLSYAMRRVPYIALRSEERTAIEKCREIAETAIQEISATAKTPQMSGWNAIWFLFQSTMVPLLGLFLNDSTSTDPRAAVEACQAQVEMALLVFARLRQSSPTGKKTLDAVSRILEASKRGPSVPGENNSAGNANHQTPREIQIPPMTSGVLPSQNDAGRGIIGTNENGFTELFPISGMDDPNGQYLWDFLSWSDNNLVPMADIDNVSDTSLLSGDDRHMSTTPKHALLTRISTLQMAMIQVVIFQVMFGRQQGWRFRYVPTCPKQAFASIPYKNLFLGKKTSKKTGAIMASFFQTPSLVYGSAVALRVILLFYGAWQDANSPVKYTDIDYMVFTDASRYVSHGASPYDRDTYRYTPLLAWMLLPTSWSIPGFFAFGKALFALSDVIAGWLISKSLVSNYGMTPARALKYASFWLLNPMVANISTRGSSEGLLGVLVIALLWAALNRQTTLAGILLGFGVHFKIYPFIYGVSILWWLDSEREADDPNEPKAHKHPLSTTAGAAATTTATGTGTGAASSRTGGTATKPVTESRDPEPKCSSLTPVLSPRQILAFLTPTRLQLILTSLATFAVLNLAMYRQYGTPFLQHTYFHHLTRIDHRHNFSAYSSLLYLSAAGDGHGNFESLAFIPQLLLSVLVIPMVLAKKNLPGAMLAQTFAFVTFNKVCTSQYFLWYLIFLPFYLPDSSLLRNPRLGVLAAALWVVSQAAWLQQGFNLEFLGISTFMPGLFLSSLGFFAVNVWILGIIVADIGGVPSS</sequence>
<keyword evidence="7" id="KW-1133">Transmembrane helix</keyword>
<feature type="compositionally biased region" description="Low complexity" evidence="6">
    <location>
        <begin position="1032"/>
        <end position="1060"/>
    </location>
</feature>
<feature type="compositionally biased region" description="Polar residues" evidence="6">
    <location>
        <begin position="661"/>
        <end position="672"/>
    </location>
</feature>
<evidence type="ECO:0000256" key="6">
    <source>
        <dbReference type="SAM" id="MobiDB-lite"/>
    </source>
</evidence>
<keyword evidence="7" id="KW-0812">Transmembrane</keyword>
<evidence type="ECO:0000256" key="4">
    <source>
        <dbReference type="ARBA" id="ARBA00023163"/>
    </source>
</evidence>
<dbReference type="VEuPathDB" id="FungiDB:P175DRAFT_0500939"/>
<dbReference type="GO" id="GO:0008270">
    <property type="term" value="F:zinc ion binding"/>
    <property type="evidence" value="ECO:0007669"/>
    <property type="project" value="InterPro"/>
</dbReference>
<dbReference type="Pfam" id="PF00172">
    <property type="entry name" value="Zn_clus"/>
    <property type="match status" value="1"/>
</dbReference>
<dbReference type="InterPro" id="IPR036864">
    <property type="entry name" value="Zn2-C6_fun-type_DNA-bd_sf"/>
</dbReference>
<dbReference type="GO" id="GO:0000435">
    <property type="term" value="P:positive regulation of transcription from RNA polymerase II promoter by galactose"/>
    <property type="evidence" value="ECO:0007669"/>
    <property type="project" value="TreeGrafter"/>
</dbReference>
<keyword evidence="4" id="KW-0804">Transcription</keyword>
<dbReference type="PROSITE" id="PS50048">
    <property type="entry name" value="ZN2_CY6_FUNGAL_2"/>
    <property type="match status" value="1"/>
</dbReference>
<dbReference type="PROSITE" id="PS00463">
    <property type="entry name" value="ZN2_CY6_FUNGAL_1"/>
    <property type="match status" value="1"/>
</dbReference>
<evidence type="ECO:0000259" key="8">
    <source>
        <dbReference type="PROSITE" id="PS50048"/>
    </source>
</evidence>
<dbReference type="SMART" id="SM00066">
    <property type="entry name" value="GAL4"/>
    <property type="match status" value="1"/>
</dbReference>
<keyword evidence="3" id="KW-0238">DNA-binding</keyword>
<feature type="transmembrane region" description="Helical" evidence="7">
    <location>
        <begin position="1255"/>
        <end position="1280"/>
    </location>
</feature>
<feature type="transmembrane region" description="Helical" evidence="7">
    <location>
        <begin position="763"/>
        <end position="784"/>
    </location>
</feature>
<reference evidence="9 10" key="1">
    <citation type="submission" date="2015-02" db="EMBL/GenBank/DDBJ databases">
        <title>Draft Genome Sequences of Two Closely-Related Aflatoxigenic Aspergillus Species Obtained from the Cote d'Ivoire.</title>
        <authorList>
            <person name="Moore G.G."/>
            <person name="Beltz S.B."/>
            <person name="Mack B.M."/>
        </authorList>
    </citation>
    <scope>NUCLEOTIDE SEQUENCE [LARGE SCALE GENOMIC DNA]</scope>
    <source>
        <strain evidence="9 10">SRRC1432</strain>
    </source>
</reference>
<dbReference type="UniPathway" id="UPA00196"/>
<organism evidence="9 10">
    <name type="scientific">Aspergillus ochraceoroseus</name>
    <dbReference type="NCBI Taxonomy" id="138278"/>
    <lineage>
        <taxon>Eukaryota</taxon>
        <taxon>Fungi</taxon>
        <taxon>Dikarya</taxon>
        <taxon>Ascomycota</taxon>
        <taxon>Pezizomycotina</taxon>
        <taxon>Eurotiomycetes</taxon>
        <taxon>Eurotiomycetidae</taxon>
        <taxon>Eurotiales</taxon>
        <taxon>Aspergillaceae</taxon>
        <taxon>Aspergillus</taxon>
        <taxon>Aspergillus subgen. Nidulantes</taxon>
    </lineage>
</organism>
<proteinExistence type="predicted"/>
<evidence type="ECO:0000256" key="7">
    <source>
        <dbReference type="SAM" id="Phobius"/>
    </source>
</evidence>
<evidence type="ECO:0000256" key="5">
    <source>
        <dbReference type="ARBA" id="ARBA00023242"/>
    </source>
</evidence>
<dbReference type="Pfam" id="PF05007">
    <property type="entry name" value="Mannosyl_trans"/>
    <property type="match status" value="2"/>
</dbReference>
<dbReference type="SMART" id="SM00906">
    <property type="entry name" value="Fungal_trans"/>
    <property type="match status" value="1"/>
</dbReference>
<dbReference type="Gene3D" id="4.10.240.10">
    <property type="entry name" value="Zn(2)-C6 fungal-type DNA-binding domain"/>
    <property type="match status" value="1"/>
</dbReference>
<feature type="transmembrane region" description="Helical" evidence="7">
    <location>
        <begin position="834"/>
        <end position="852"/>
    </location>
</feature>
<dbReference type="PANTHER" id="PTHR47424">
    <property type="entry name" value="REGULATORY PROTEIN GAL4"/>
    <property type="match status" value="1"/>
</dbReference>
<feature type="region of interest" description="Disordered" evidence="6">
    <location>
        <begin position="652"/>
        <end position="682"/>
    </location>
</feature>
<dbReference type="GO" id="GO:0006506">
    <property type="term" value="P:GPI anchor biosynthetic process"/>
    <property type="evidence" value="ECO:0007669"/>
    <property type="project" value="UniProtKB-UniPathway"/>
</dbReference>
<gene>
    <name evidence="9" type="ORF">AOCH_000864</name>
</gene>
<name>A0A0F8UED7_9EURO</name>
<evidence type="ECO:0000256" key="2">
    <source>
        <dbReference type="ARBA" id="ARBA00023015"/>
    </source>
</evidence>
<dbReference type="InterPro" id="IPR007704">
    <property type="entry name" value="PIG-M"/>
</dbReference>
<dbReference type="InterPro" id="IPR051127">
    <property type="entry name" value="Fungal_SecMet_Regulators"/>
</dbReference>
<dbReference type="OrthoDB" id="3362851at2759"/>
<keyword evidence="1" id="KW-0479">Metal-binding</keyword>
<feature type="domain" description="Zn(2)-C6 fungal-type" evidence="8">
    <location>
        <begin position="36"/>
        <end position="67"/>
    </location>
</feature>
<feature type="transmembrane region" description="Helical" evidence="7">
    <location>
        <begin position="1189"/>
        <end position="1214"/>
    </location>
</feature>
<dbReference type="GO" id="GO:0016020">
    <property type="term" value="C:membrane"/>
    <property type="evidence" value="ECO:0007669"/>
    <property type="project" value="InterPro"/>
</dbReference>
<feature type="transmembrane region" description="Helical" evidence="7">
    <location>
        <begin position="1159"/>
        <end position="1177"/>
    </location>
</feature>
<feature type="region of interest" description="Disordered" evidence="6">
    <location>
        <begin position="1"/>
        <end position="27"/>
    </location>
</feature>
<dbReference type="GO" id="GO:0051751">
    <property type="term" value="F:alpha-1,4-mannosyltransferase activity"/>
    <property type="evidence" value="ECO:0007669"/>
    <property type="project" value="InterPro"/>
</dbReference>
<dbReference type="GO" id="GO:0006351">
    <property type="term" value="P:DNA-templated transcription"/>
    <property type="evidence" value="ECO:0007669"/>
    <property type="project" value="InterPro"/>
</dbReference>
<keyword evidence="10" id="KW-1185">Reference proteome</keyword>